<evidence type="ECO:0000256" key="5">
    <source>
        <dbReference type="ARBA" id="ARBA00022801"/>
    </source>
</evidence>
<feature type="domain" description="LysM" evidence="13">
    <location>
        <begin position="352"/>
        <end position="400"/>
    </location>
</feature>
<evidence type="ECO:0000256" key="2">
    <source>
        <dbReference type="ARBA" id="ARBA00008682"/>
    </source>
</evidence>
<dbReference type="PANTHER" id="PTHR47700">
    <property type="entry name" value="V CHITINASE, PUTATIVE (AFU_ORTHOLOGUE AFUA_6G13720)-RELATED"/>
    <property type="match status" value="1"/>
</dbReference>
<dbReference type="Gene3D" id="3.30.60.10">
    <property type="entry name" value="Endochitinase-like"/>
    <property type="match status" value="1"/>
</dbReference>
<dbReference type="SMART" id="SM00257">
    <property type="entry name" value="LysM"/>
    <property type="match status" value="2"/>
</dbReference>
<gene>
    <name evidence="15" type="ORF">P171DRAFT_510283</name>
</gene>
<dbReference type="OrthoDB" id="73875at2759"/>
<feature type="chain" id="PRO_5040413359" description="chitinase" evidence="12">
    <location>
        <begin position="22"/>
        <end position="897"/>
    </location>
</feature>
<dbReference type="SUPFAM" id="SSF57016">
    <property type="entry name" value="Plant lectins/antimicrobial peptides"/>
    <property type="match status" value="1"/>
</dbReference>
<evidence type="ECO:0000259" key="13">
    <source>
        <dbReference type="PROSITE" id="PS51782"/>
    </source>
</evidence>
<evidence type="ECO:0000256" key="12">
    <source>
        <dbReference type="SAM" id="SignalP"/>
    </source>
</evidence>
<evidence type="ECO:0000259" key="14">
    <source>
        <dbReference type="PROSITE" id="PS51910"/>
    </source>
</evidence>
<keyword evidence="5 11" id="KW-0378">Hydrolase</keyword>
<dbReference type="PROSITE" id="PS51910">
    <property type="entry name" value="GH18_2"/>
    <property type="match status" value="1"/>
</dbReference>
<organism evidence="15 16">
    <name type="scientific">Karstenula rhodostoma CBS 690.94</name>
    <dbReference type="NCBI Taxonomy" id="1392251"/>
    <lineage>
        <taxon>Eukaryota</taxon>
        <taxon>Fungi</taxon>
        <taxon>Dikarya</taxon>
        <taxon>Ascomycota</taxon>
        <taxon>Pezizomycotina</taxon>
        <taxon>Dothideomycetes</taxon>
        <taxon>Pleosporomycetidae</taxon>
        <taxon>Pleosporales</taxon>
        <taxon>Massarineae</taxon>
        <taxon>Didymosphaeriaceae</taxon>
        <taxon>Karstenula</taxon>
    </lineage>
</organism>
<accession>A0A9P4PRU2</accession>
<dbReference type="SMART" id="SM00636">
    <property type="entry name" value="Glyco_18"/>
    <property type="match status" value="1"/>
</dbReference>
<dbReference type="Pfam" id="PF01476">
    <property type="entry name" value="LysM"/>
    <property type="match status" value="2"/>
</dbReference>
<dbReference type="InterPro" id="IPR001579">
    <property type="entry name" value="Glyco_hydro_18_chit_AS"/>
</dbReference>
<dbReference type="InterPro" id="IPR053214">
    <property type="entry name" value="LysM12-like"/>
</dbReference>
<dbReference type="GO" id="GO:0008061">
    <property type="term" value="F:chitin binding"/>
    <property type="evidence" value="ECO:0007669"/>
    <property type="project" value="UniProtKB-KW"/>
</dbReference>
<dbReference type="InterPro" id="IPR029070">
    <property type="entry name" value="Chitinase_insertion_sf"/>
</dbReference>
<dbReference type="Gene3D" id="3.10.350.10">
    <property type="entry name" value="LysM domain"/>
    <property type="match status" value="2"/>
</dbReference>
<dbReference type="GO" id="GO:0008843">
    <property type="term" value="F:endochitinase activity"/>
    <property type="evidence" value="ECO:0007669"/>
    <property type="project" value="UniProtKB-EC"/>
</dbReference>
<dbReference type="InterPro" id="IPR036779">
    <property type="entry name" value="LysM_dom_sf"/>
</dbReference>
<name>A0A9P4PRU2_9PLEO</name>
<dbReference type="CDD" id="cd02878">
    <property type="entry name" value="GH18_zymocin_alpha"/>
    <property type="match status" value="1"/>
</dbReference>
<keyword evidence="8" id="KW-0119">Carbohydrate metabolism</keyword>
<keyword evidence="9 11" id="KW-0326">Glycosidase</keyword>
<evidence type="ECO:0000313" key="16">
    <source>
        <dbReference type="Proteomes" id="UP000799764"/>
    </source>
</evidence>
<comment type="caution">
    <text evidence="15">The sequence shown here is derived from an EMBL/GenBank/DDBJ whole genome shotgun (WGS) entry which is preliminary data.</text>
</comment>
<comment type="similarity">
    <text evidence="2">Belongs to the glycosyl hydrolase 18 family. Chitinase class V subfamily.</text>
</comment>
<proteinExistence type="inferred from homology"/>
<dbReference type="PANTHER" id="PTHR47700:SF2">
    <property type="entry name" value="CHITINASE"/>
    <property type="match status" value="1"/>
</dbReference>
<keyword evidence="12" id="KW-0732">Signal</keyword>
<evidence type="ECO:0000256" key="11">
    <source>
        <dbReference type="RuleBase" id="RU000489"/>
    </source>
</evidence>
<evidence type="ECO:0000256" key="3">
    <source>
        <dbReference type="ARBA" id="ARBA00012729"/>
    </source>
</evidence>
<dbReference type="Gene3D" id="3.10.50.10">
    <property type="match status" value="1"/>
</dbReference>
<dbReference type="SUPFAM" id="SSF51445">
    <property type="entry name" value="(Trans)glycosidases"/>
    <property type="match status" value="1"/>
</dbReference>
<dbReference type="Proteomes" id="UP000799764">
    <property type="component" value="Unassembled WGS sequence"/>
</dbReference>
<comment type="catalytic activity">
    <reaction evidence="1">
        <text>Random endo-hydrolysis of N-acetyl-beta-D-glucosaminide (1-&gt;4)-beta-linkages in chitin and chitodextrins.</text>
        <dbReference type="EC" id="3.2.1.14"/>
    </reaction>
</comment>
<dbReference type="Gene3D" id="3.20.20.80">
    <property type="entry name" value="Glycosidases"/>
    <property type="match status" value="1"/>
</dbReference>
<keyword evidence="4" id="KW-0147">Chitin-binding</keyword>
<feature type="domain" description="GH18" evidence="14">
    <location>
        <begin position="495"/>
        <end position="851"/>
    </location>
</feature>
<dbReference type="InterPro" id="IPR018392">
    <property type="entry name" value="LysM"/>
</dbReference>
<evidence type="ECO:0000313" key="15">
    <source>
        <dbReference type="EMBL" id="KAF2447824.1"/>
    </source>
</evidence>
<evidence type="ECO:0000256" key="7">
    <source>
        <dbReference type="ARBA" id="ARBA00023026"/>
    </source>
</evidence>
<dbReference type="EC" id="3.2.1.14" evidence="3"/>
<dbReference type="PROSITE" id="PS01095">
    <property type="entry name" value="GH18_1"/>
    <property type="match status" value="1"/>
</dbReference>
<dbReference type="InterPro" id="IPR011583">
    <property type="entry name" value="Chitinase_II/V-like_cat"/>
</dbReference>
<evidence type="ECO:0000256" key="8">
    <source>
        <dbReference type="ARBA" id="ARBA00023277"/>
    </source>
</evidence>
<dbReference type="GO" id="GO:0006032">
    <property type="term" value="P:chitin catabolic process"/>
    <property type="evidence" value="ECO:0007669"/>
    <property type="project" value="UniProtKB-KW"/>
</dbReference>
<evidence type="ECO:0000256" key="9">
    <source>
        <dbReference type="ARBA" id="ARBA00023295"/>
    </source>
</evidence>
<protein>
    <recommendedName>
        <fullName evidence="3">chitinase</fullName>
        <ecNumber evidence="3">3.2.1.14</ecNumber>
    </recommendedName>
</protein>
<feature type="signal peptide" evidence="12">
    <location>
        <begin position="1"/>
        <end position="21"/>
    </location>
</feature>
<dbReference type="InterPro" id="IPR036861">
    <property type="entry name" value="Endochitinase-like_sf"/>
</dbReference>
<dbReference type="Pfam" id="PF00704">
    <property type="entry name" value="Glyco_hydro_18"/>
    <property type="match status" value="1"/>
</dbReference>
<keyword evidence="6" id="KW-0146">Chitin degradation</keyword>
<dbReference type="CDD" id="cd00118">
    <property type="entry name" value="LysM"/>
    <property type="match status" value="2"/>
</dbReference>
<reference evidence="15" key="1">
    <citation type="journal article" date="2020" name="Stud. Mycol.">
        <title>101 Dothideomycetes genomes: a test case for predicting lifestyles and emergence of pathogens.</title>
        <authorList>
            <person name="Haridas S."/>
            <person name="Albert R."/>
            <person name="Binder M."/>
            <person name="Bloem J."/>
            <person name="Labutti K."/>
            <person name="Salamov A."/>
            <person name="Andreopoulos B."/>
            <person name="Baker S."/>
            <person name="Barry K."/>
            <person name="Bills G."/>
            <person name="Bluhm B."/>
            <person name="Cannon C."/>
            <person name="Castanera R."/>
            <person name="Culley D."/>
            <person name="Daum C."/>
            <person name="Ezra D."/>
            <person name="Gonzalez J."/>
            <person name="Henrissat B."/>
            <person name="Kuo A."/>
            <person name="Liang C."/>
            <person name="Lipzen A."/>
            <person name="Lutzoni F."/>
            <person name="Magnuson J."/>
            <person name="Mondo S."/>
            <person name="Nolan M."/>
            <person name="Ohm R."/>
            <person name="Pangilinan J."/>
            <person name="Park H.-J."/>
            <person name="Ramirez L."/>
            <person name="Alfaro M."/>
            <person name="Sun H."/>
            <person name="Tritt A."/>
            <person name="Yoshinaga Y."/>
            <person name="Zwiers L.-H."/>
            <person name="Turgeon B."/>
            <person name="Goodwin S."/>
            <person name="Spatafora J."/>
            <person name="Crous P."/>
            <person name="Grigoriev I."/>
        </authorList>
    </citation>
    <scope>NUCLEOTIDE SEQUENCE</scope>
    <source>
        <strain evidence="15">CBS 690.94</strain>
    </source>
</reference>
<dbReference type="EMBL" id="MU001496">
    <property type="protein sequence ID" value="KAF2447824.1"/>
    <property type="molecule type" value="Genomic_DNA"/>
</dbReference>
<dbReference type="InterPro" id="IPR001223">
    <property type="entry name" value="Glyco_hydro18_cat"/>
</dbReference>
<evidence type="ECO:0000256" key="6">
    <source>
        <dbReference type="ARBA" id="ARBA00023024"/>
    </source>
</evidence>
<keyword evidence="16" id="KW-1185">Reference proteome</keyword>
<evidence type="ECO:0000256" key="4">
    <source>
        <dbReference type="ARBA" id="ARBA00022669"/>
    </source>
</evidence>
<keyword evidence="7" id="KW-0843">Virulence</keyword>
<dbReference type="PROSITE" id="PS51782">
    <property type="entry name" value="LYSM"/>
    <property type="match status" value="2"/>
</dbReference>
<dbReference type="SUPFAM" id="SSF54556">
    <property type="entry name" value="Chitinase insertion domain"/>
    <property type="match status" value="1"/>
</dbReference>
<dbReference type="SUPFAM" id="SSF54106">
    <property type="entry name" value="LysM domain"/>
    <property type="match status" value="1"/>
</dbReference>
<keyword evidence="10" id="KW-0624">Polysaccharide degradation</keyword>
<feature type="domain" description="LysM" evidence="13">
    <location>
        <begin position="286"/>
        <end position="333"/>
    </location>
</feature>
<evidence type="ECO:0000256" key="10">
    <source>
        <dbReference type="ARBA" id="ARBA00023326"/>
    </source>
</evidence>
<evidence type="ECO:0000256" key="1">
    <source>
        <dbReference type="ARBA" id="ARBA00000822"/>
    </source>
</evidence>
<sequence length="897" mass="97364">MGLKFVHLFIFCAFFLTLSTTTPVTFVDKPCPVPCDDNPPELWTTYHDLLDLDACAGTVLFQTHLYNGLEDSKAGTFFRSCTASQAPQPKGDNAGRIAKKHKRQFLSFNTTAPRSAKVQVVSGEGSREFLTEDVQSALASLSAYIDSQDTGEDSPEIPMLTTYAKRGNAFVGTYVGMQVQRHAAATVVATFSKQFSSTTIAAQACGSPEYNKTTALQVFGIVVDSDASVVQRTLRDWHEAKCLSSSQLLEDATIDFVSGALIPVSPQKPETLQERDSKLRPRATCKYTQVQSGDGCWALADRCGITQAQLESFNGGSSFCTSPNPKLGAYACCSAGDPPDFSPQPGPDGTCYTHFVKEGDTCWSLSEAHQTTTQAIEDSNKKTWGWAGCDGIQWGMNICLGRGNPPFPANLPDAICGPQINGTEKPTDYTKWPGLNQCPLNACCDVWGQCGITAAFCTDTRAPTGNDGTRGGPGENGCISNCGTKIVTGSPPAKFERVGYYEAFNIDRSCNTMRVGSIPSEYTIVHWAFADLTRSYDVRISPYEKDWTAFTKSTGYKKVVSFGGWAFSTQATTFDIFRKGVGPDQRETFANKIVQFVAANNLDGVDFDWEYPSAPDDQGEGLPLAGPEDAKNYLEFLRLVRQKLPSGKTVSIAAPASFWYLKAFPIDGIGDVVDYIIYMTYDLHGQWDYGNEHTSPDCPKGDCLRSHLNRTETESALSMVTKAGVPANKVFLGQALYGRSFKMTTPGCWQAGCTFVGPVSGAKPGRCTGTPGYISNLEIREIISSGQHKIQQEHGPVAGDILIYDDTEWVAWSDVAYYNERADWVRGLGFGGLSDWAIDLNMTGSGGGSGASDNIVYIDPVAYTNQDPLVQCKPPCLVVMPPWTLPYTTTISRPAGT</sequence>
<dbReference type="InterPro" id="IPR017853">
    <property type="entry name" value="GH"/>
</dbReference>
<dbReference type="AlphaFoldDB" id="A0A9P4PRU2"/>
<dbReference type="GO" id="GO:0000272">
    <property type="term" value="P:polysaccharide catabolic process"/>
    <property type="evidence" value="ECO:0007669"/>
    <property type="project" value="UniProtKB-KW"/>
</dbReference>